<comment type="caution">
    <text evidence="2">The sequence shown here is derived from an EMBL/GenBank/DDBJ whole genome shotgun (WGS) entry which is preliminary data.</text>
</comment>
<dbReference type="InterPro" id="IPR011672">
    <property type="entry name" value="DUF1614"/>
</dbReference>
<evidence type="ECO:0008006" key="4">
    <source>
        <dbReference type="Google" id="ProtNLM"/>
    </source>
</evidence>
<gene>
    <name evidence="2" type="ORF">DRP53_02950</name>
</gene>
<keyword evidence="1" id="KW-0472">Membrane</keyword>
<evidence type="ECO:0000313" key="3">
    <source>
        <dbReference type="Proteomes" id="UP000268469"/>
    </source>
</evidence>
<feature type="transmembrane region" description="Helical" evidence="1">
    <location>
        <begin position="193"/>
        <end position="215"/>
    </location>
</feature>
<proteinExistence type="predicted"/>
<feature type="transmembrane region" description="Helical" evidence="1">
    <location>
        <begin position="38"/>
        <end position="58"/>
    </location>
</feature>
<dbReference type="Proteomes" id="UP000268469">
    <property type="component" value="Unassembled WGS sequence"/>
</dbReference>
<name>A0A660SLS3_UNCW3</name>
<dbReference type="EMBL" id="QNBE01000019">
    <property type="protein sequence ID" value="RKX71056.1"/>
    <property type="molecule type" value="Genomic_DNA"/>
</dbReference>
<evidence type="ECO:0000313" key="2">
    <source>
        <dbReference type="EMBL" id="RKX71056.1"/>
    </source>
</evidence>
<organism evidence="2 3">
    <name type="scientific">candidate division WOR-3 bacterium</name>
    <dbReference type="NCBI Taxonomy" id="2052148"/>
    <lineage>
        <taxon>Bacteria</taxon>
        <taxon>Bacteria division WOR-3</taxon>
    </lineage>
</organism>
<reference evidence="2 3" key="1">
    <citation type="submission" date="2018-06" db="EMBL/GenBank/DDBJ databases">
        <title>Extensive metabolic versatility and redundancy in microbially diverse, dynamic hydrothermal sediments.</title>
        <authorList>
            <person name="Dombrowski N."/>
            <person name="Teske A."/>
            <person name="Baker B.J."/>
        </authorList>
    </citation>
    <scope>NUCLEOTIDE SEQUENCE [LARGE SCALE GENOMIC DNA]</scope>
    <source>
        <strain evidence="2">B36_G15</strain>
    </source>
</reference>
<feature type="transmembrane region" description="Helical" evidence="1">
    <location>
        <begin position="113"/>
        <end position="131"/>
    </location>
</feature>
<dbReference type="AlphaFoldDB" id="A0A660SLS3"/>
<dbReference type="Pfam" id="PF07758">
    <property type="entry name" value="DUF1614"/>
    <property type="match status" value="1"/>
</dbReference>
<feature type="transmembrane region" description="Helical" evidence="1">
    <location>
        <begin position="164"/>
        <end position="181"/>
    </location>
</feature>
<accession>A0A660SLS3</accession>
<sequence>MPISILFFLLLILLFPFLFLLIPMQILAYGFSKLGLSPASGILFFGLSLIGSTINIPIREEIGYEEGELSPFFSLLFGHIRPPAQKKILAINLGGAILPTILALYLLFFRARLIPTLIATLVMVVLTKRLARPVPNIGIVMPALIPPIFSVLLAWLLASSDPAPVAYISGVLGTLIGADLLNLNRIEKMSKGVMSIGGAGVFDGIFLVGIIALILA</sequence>
<keyword evidence="1" id="KW-0812">Transmembrane</keyword>
<protein>
    <recommendedName>
        <fullName evidence="4">DUF1614 domain-containing protein</fullName>
    </recommendedName>
</protein>
<feature type="transmembrane region" description="Helical" evidence="1">
    <location>
        <begin position="138"/>
        <end position="158"/>
    </location>
</feature>
<evidence type="ECO:0000256" key="1">
    <source>
        <dbReference type="SAM" id="Phobius"/>
    </source>
</evidence>
<keyword evidence="1" id="KW-1133">Transmembrane helix</keyword>
<feature type="transmembrane region" description="Helical" evidence="1">
    <location>
        <begin position="88"/>
        <end position="107"/>
    </location>
</feature>